<dbReference type="GO" id="GO:0008934">
    <property type="term" value="F:inositol monophosphate 1-phosphatase activity"/>
    <property type="evidence" value="ECO:0007669"/>
    <property type="project" value="TreeGrafter"/>
</dbReference>
<dbReference type="GO" id="GO:0046872">
    <property type="term" value="F:metal ion binding"/>
    <property type="evidence" value="ECO:0007669"/>
    <property type="project" value="UniProtKB-KW"/>
</dbReference>
<organism evidence="2 3">
    <name type="scientific">Candidatus Komeilibacteria bacterium RIFOXYC1_FULL_37_11</name>
    <dbReference type="NCBI Taxonomy" id="1798555"/>
    <lineage>
        <taxon>Bacteria</taxon>
        <taxon>Candidatus Komeiliibacteriota</taxon>
    </lineage>
</organism>
<evidence type="ECO:0000313" key="2">
    <source>
        <dbReference type="EMBL" id="OGY93744.1"/>
    </source>
</evidence>
<dbReference type="Gene3D" id="3.40.190.80">
    <property type="match status" value="1"/>
</dbReference>
<dbReference type="Proteomes" id="UP000177626">
    <property type="component" value="Unassembled WGS sequence"/>
</dbReference>
<keyword evidence="1" id="KW-0460">Magnesium</keyword>
<comment type="caution">
    <text evidence="2">The sequence shown here is derived from an EMBL/GenBank/DDBJ whole genome shotgun (WGS) entry which is preliminary data.</text>
</comment>
<protein>
    <recommendedName>
        <fullName evidence="4">Inositol monophosphatase</fullName>
    </recommendedName>
</protein>
<feature type="binding site" evidence="1">
    <location>
        <position position="81"/>
    </location>
    <ligand>
        <name>Mg(2+)</name>
        <dbReference type="ChEBI" id="CHEBI:18420"/>
        <label>1</label>
        <note>catalytic</note>
    </ligand>
</feature>
<accession>A0A1G2BX26</accession>
<dbReference type="PANTHER" id="PTHR20854">
    <property type="entry name" value="INOSITOL MONOPHOSPHATASE"/>
    <property type="match status" value="1"/>
</dbReference>
<sequence>MKYLYNQIIKYAVLSGDRICKKSGNVKDIGVTKKYLTLEDFRIERGLKKIIKNYDRSHFFCAEEENDHFKNAKNVWVVDPISGTRAFIKGTHHYGISVAHLIDGKIVFAVVYDPSVRELFTAYLGRGAYLNNKLIKISKNKENLRILYYYSSSWNGNISCRKTFNKLSKYKFLYRNANSVAVNYCHVACGRYDGILSLTKDSFPEMAGSLIIREAGGRFINRRRNTNIQFDDRVFMGGNKFAVSKLERIIKNK</sequence>
<evidence type="ECO:0000313" key="3">
    <source>
        <dbReference type="Proteomes" id="UP000177626"/>
    </source>
</evidence>
<evidence type="ECO:0008006" key="4">
    <source>
        <dbReference type="Google" id="ProtNLM"/>
    </source>
</evidence>
<evidence type="ECO:0000256" key="1">
    <source>
        <dbReference type="PIRSR" id="PIRSR600760-2"/>
    </source>
</evidence>
<dbReference type="AlphaFoldDB" id="A0A1G2BX26"/>
<dbReference type="GO" id="GO:0006020">
    <property type="term" value="P:inositol metabolic process"/>
    <property type="evidence" value="ECO:0007669"/>
    <property type="project" value="TreeGrafter"/>
</dbReference>
<dbReference type="EMBL" id="MHKQ01000018">
    <property type="protein sequence ID" value="OGY93744.1"/>
    <property type="molecule type" value="Genomic_DNA"/>
</dbReference>
<dbReference type="Gene3D" id="3.30.540.10">
    <property type="entry name" value="Fructose-1,6-Bisphosphatase, subunit A, domain 1"/>
    <property type="match status" value="1"/>
</dbReference>
<proteinExistence type="predicted"/>
<dbReference type="InterPro" id="IPR000760">
    <property type="entry name" value="Inositol_monophosphatase-like"/>
</dbReference>
<dbReference type="Pfam" id="PF00459">
    <property type="entry name" value="Inositol_P"/>
    <property type="match status" value="1"/>
</dbReference>
<keyword evidence="1" id="KW-0479">Metal-binding</keyword>
<name>A0A1G2BX26_9BACT</name>
<feature type="binding site" evidence="1">
    <location>
        <position position="79"/>
    </location>
    <ligand>
        <name>Mg(2+)</name>
        <dbReference type="ChEBI" id="CHEBI:18420"/>
        <label>1</label>
        <note>catalytic</note>
    </ligand>
</feature>
<gene>
    <name evidence="2" type="ORF">A2406_04225</name>
</gene>
<dbReference type="GO" id="GO:0007165">
    <property type="term" value="P:signal transduction"/>
    <property type="evidence" value="ECO:0007669"/>
    <property type="project" value="TreeGrafter"/>
</dbReference>
<feature type="binding site" evidence="1">
    <location>
        <position position="63"/>
    </location>
    <ligand>
        <name>Mg(2+)</name>
        <dbReference type="ChEBI" id="CHEBI:18420"/>
        <label>1</label>
        <note>catalytic</note>
    </ligand>
</feature>
<dbReference type="PRINTS" id="PR00377">
    <property type="entry name" value="IMPHPHTASES"/>
</dbReference>
<reference evidence="2 3" key="1">
    <citation type="journal article" date="2016" name="Nat. Commun.">
        <title>Thousands of microbial genomes shed light on interconnected biogeochemical processes in an aquifer system.</title>
        <authorList>
            <person name="Anantharaman K."/>
            <person name="Brown C.T."/>
            <person name="Hug L.A."/>
            <person name="Sharon I."/>
            <person name="Castelle C.J."/>
            <person name="Probst A.J."/>
            <person name="Thomas B.C."/>
            <person name="Singh A."/>
            <person name="Wilkins M.J."/>
            <person name="Karaoz U."/>
            <person name="Brodie E.L."/>
            <person name="Williams K.H."/>
            <person name="Hubbard S.S."/>
            <person name="Banfield J.F."/>
        </authorList>
    </citation>
    <scope>NUCLEOTIDE SEQUENCE [LARGE SCALE GENOMIC DNA]</scope>
</reference>
<dbReference type="SUPFAM" id="SSF56655">
    <property type="entry name" value="Carbohydrate phosphatase"/>
    <property type="match status" value="1"/>
</dbReference>
<comment type="cofactor">
    <cofactor evidence="1">
        <name>Mg(2+)</name>
        <dbReference type="ChEBI" id="CHEBI:18420"/>
    </cofactor>
</comment>
<dbReference type="PANTHER" id="PTHR20854:SF4">
    <property type="entry name" value="INOSITOL-1-MONOPHOSPHATASE-RELATED"/>
    <property type="match status" value="1"/>
</dbReference>